<dbReference type="RefSeq" id="WP_012373863.1">
    <property type="nucleotide sequence ID" value="NC_010571.1"/>
</dbReference>
<feature type="compositionally biased region" description="Basic and acidic residues" evidence="1">
    <location>
        <begin position="366"/>
        <end position="388"/>
    </location>
</feature>
<sequence length="388" mass="43524">MSKELFSNPPACFTTTIAHLCFDDALDRLRELVRMKTSTRIVIVTGPTGAGKTTLRKQFAQELEAIAAQEIESNPEMVAFGSTSVKAPGPTAFSWKDTYIQLLISLQHPFAEHRAMAQGTNSQAPRTTALKTMSPEAAQRSPNDRLFRILQRTITHRQPKALIFDEAHHLLRVASSQTLVNQLEHIKYIADETNTLFVLFGTYELIKLMDLSSALIRRREVVHFSRYVYDAKDPAQSLEPFAKVVAVFAADLDEICSVSLLEEVPYLYQGSVGCIGVLRDWLFRAWCRTKSPGGRKITKSVLEQTILAASDRLELITETLDGEKYFTNRSLCETDYLTRLGFLPADSSSPSDEQHHASSKRKRKPGERNPHHDPVGTKHLDPTARRAA</sequence>
<dbReference type="eggNOG" id="COG1672">
    <property type="taxonomic scope" value="Bacteria"/>
</dbReference>
<reference evidence="3 4" key="1">
    <citation type="journal article" date="2011" name="J. Bacteriol.">
        <title>Genome sequence of the verrucomicrobium Opitutus terrae PB90-1, an abundant inhabitant of rice paddy soil ecosystems.</title>
        <authorList>
            <person name="van Passel M.W."/>
            <person name="Kant R."/>
            <person name="Palva A."/>
            <person name="Copeland A."/>
            <person name="Lucas S."/>
            <person name="Lapidus A."/>
            <person name="Glavina del Rio T."/>
            <person name="Pitluck S."/>
            <person name="Goltsman E."/>
            <person name="Clum A."/>
            <person name="Sun H."/>
            <person name="Schmutz J."/>
            <person name="Larimer F.W."/>
            <person name="Land M.L."/>
            <person name="Hauser L."/>
            <person name="Kyrpides N."/>
            <person name="Mikhailova N."/>
            <person name="Richardson P.P."/>
            <person name="Janssen P.H."/>
            <person name="de Vos W.M."/>
            <person name="Smidt H."/>
        </authorList>
    </citation>
    <scope>NUCLEOTIDE SEQUENCE [LARGE SCALE GENOMIC DNA]</scope>
    <source>
        <strain evidence="4">DSM 11246 / JCM 15787 / PB90-1</strain>
    </source>
</reference>
<gene>
    <name evidence="3" type="ordered locus">Oter_1037</name>
</gene>
<feature type="domain" description="AAA+ ATPase" evidence="2">
    <location>
        <begin position="38"/>
        <end position="228"/>
    </location>
</feature>
<dbReference type="Proteomes" id="UP000007013">
    <property type="component" value="Chromosome"/>
</dbReference>
<dbReference type="OrthoDB" id="9086539at2"/>
<dbReference type="InterPro" id="IPR003593">
    <property type="entry name" value="AAA+_ATPase"/>
</dbReference>
<dbReference type="Pfam" id="PF13401">
    <property type="entry name" value="AAA_22"/>
    <property type="match status" value="1"/>
</dbReference>
<evidence type="ECO:0000259" key="2">
    <source>
        <dbReference type="SMART" id="SM00382"/>
    </source>
</evidence>
<dbReference type="HOGENOM" id="CLU_043810_0_0_0"/>
<dbReference type="AlphaFoldDB" id="B1ZMI0"/>
<evidence type="ECO:0000313" key="4">
    <source>
        <dbReference type="Proteomes" id="UP000007013"/>
    </source>
</evidence>
<protein>
    <submittedName>
        <fullName evidence="3">AAA ATPase</fullName>
    </submittedName>
</protein>
<dbReference type="InterPro" id="IPR027417">
    <property type="entry name" value="P-loop_NTPase"/>
</dbReference>
<proteinExistence type="predicted"/>
<organism evidence="3 4">
    <name type="scientific">Opitutus terrae (strain DSM 11246 / JCM 15787 / PB90-1)</name>
    <dbReference type="NCBI Taxonomy" id="452637"/>
    <lineage>
        <taxon>Bacteria</taxon>
        <taxon>Pseudomonadati</taxon>
        <taxon>Verrucomicrobiota</taxon>
        <taxon>Opitutia</taxon>
        <taxon>Opitutales</taxon>
        <taxon>Opitutaceae</taxon>
        <taxon>Opitutus</taxon>
    </lineage>
</organism>
<feature type="region of interest" description="Disordered" evidence="1">
    <location>
        <begin position="345"/>
        <end position="388"/>
    </location>
</feature>
<dbReference type="GO" id="GO:0016887">
    <property type="term" value="F:ATP hydrolysis activity"/>
    <property type="evidence" value="ECO:0007669"/>
    <property type="project" value="InterPro"/>
</dbReference>
<dbReference type="InterPro" id="IPR049945">
    <property type="entry name" value="AAA_22"/>
</dbReference>
<dbReference type="Gene3D" id="3.40.50.300">
    <property type="entry name" value="P-loop containing nucleotide triphosphate hydrolases"/>
    <property type="match status" value="1"/>
</dbReference>
<dbReference type="KEGG" id="ote:Oter_1037"/>
<dbReference type="EMBL" id="CP001032">
    <property type="protein sequence ID" value="ACB74325.1"/>
    <property type="molecule type" value="Genomic_DNA"/>
</dbReference>
<evidence type="ECO:0000256" key="1">
    <source>
        <dbReference type="SAM" id="MobiDB-lite"/>
    </source>
</evidence>
<name>B1ZMI0_OPITP</name>
<keyword evidence="4" id="KW-1185">Reference proteome</keyword>
<evidence type="ECO:0000313" key="3">
    <source>
        <dbReference type="EMBL" id="ACB74325.1"/>
    </source>
</evidence>
<accession>B1ZMI0</accession>
<dbReference type="STRING" id="452637.Oter_1037"/>
<dbReference type="SMART" id="SM00382">
    <property type="entry name" value="AAA"/>
    <property type="match status" value="1"/>
</dbReference>
<dbReference type="SUPFAM" id="SSF52540">
    <property type="entry name" value="P-loop containing nucleoside triphosphate hydrolases"/>
    <property type="match status" value="1"/>
</dbReference>